<dbReference type="Pfam" id="PF00293">
    <property type="entry name" value="NUDIX"/>
    <property type="match status" value="1"/>
</dbReference>
<dbReference type="AlphaFoldDB" id="A0A645I705"/>
<reference evidence="4" key="1">
    <citation type="submission" date="2019-08" db="EMBL/GenBank/DDBJ databases">
        <authorList>
            <person name="Kucharzyk K."/>
            <person name="Murdoch R.W."/>
            <person name="Higgins S."/>
            <person name="Loffler F."/>
        </authorList>
    </citation>
    <scope>NUCLEOTIDE SEQUENCE</scope>
</reference>
<dbReference type="InterPro" id="IPR000086">
    <property type="entry name" value="NUDIX_hydrolase_dom"/>
</dbReference>
<dbReference type="GO" id="GO:0047631">
    <property type="term" value="F:ADP-ribose diphosphatase activity"/>
    <property type="evidence" value="ECO:0007669"/>
    <property type="project" value="UniProtKB-EC"/>
</dbReference>
<organism evidence="4">
    <name type="scientific">bioreactor metagenome</name>
    <dbReference type="NCBI Taxonomy" id="1076179"/>
    <lineage>
        <taxon>unclassified sequences</taxon>
        <taxon>metagenomes</taxon>
        <taxon>ecological metagenomes</taxon>
    </lineage>
</organism>
<dbReference type="Gene3D" id="3.90.79.10">
    <property type="entry name" value="Nucleoside Triphosphate Pyrophosphohydrolase"/>
    <property type="match status" value="1"/>
</dbReference>
<dbReference type="PANTHER" id="PTHR11839:SF18">
    <property type="entry name" value="NUDIX HYDROLASE DOMAIN-CONTAINING PROTEIN"/>
    <property type="match status" value="1"/>
</dbReference>
<dbReference type="GO" id="GO:0019693">
    <property type="term" value="P:ribose phosphate metabolic process"/>
    <property type="evidence" value="ECO:0007669"/>
    <property type="project" value="TreeGrafter"/>
</dbReference>
<feature type="domain" description="Nudix hydrolase" evidence="3">
    <location>
        <begin position="50"/>
        <end position="178"/>
    </location>
</feature>
<comment type="cofactor">
    <cofactor evidence="1">
        <name>Mg(2+)</name>
        <dbReference type="ChEBI" id="CHEBI:18420"/>
    </cofactor>
</comment>
<dbReference type="PANTHER" id="PTHR11839">
    <property type="entry name" value="UDP/ADP-SUGAR PYROPHOSPHATASE"/>
    <property type="match status" value="1"/>
</dbReference>
<evidence type="ECO:0000256" key="2">
    <source>
        <dbReference type="ARBA" id="ARBA00022801"/>
    </source>
</evidence>
<name>A0A645I705_9ZZZZ</name>
<evidence type="ECO:0000313" key="4">
    <source>
        <dbReference type="EMBL" id="MPN44184.1"/>
    </source>
</evidence>
<dbReference type="GO" id="GO:0006753">
    <property type="term" value="P:nucleoside phosphate metabolic process"/>
    <property type="evidence" value="ECO:0007669"/>
    <property type="project" value="TreeGrafter"/>
</dbReference>
<dbReference type="PROSITE" id="PS51462">
    <property type="entry name" value="NUDIX"/>
    <property type="match status" value="1"/>
</dbReference>
<dbReference type="SUPFAM" id="SSF55811">
    <property type="entry name" value="Nudix"/>
    <property type="match status" value="1"/>
</dbReference>
<evidence type="ECO:0000256" key="1">
    <source>
        <dbReference type="ARBA" id="ARBA00001946"/>
    </source>
</evidence>
<dbReference type="EC" id="3.6.1.13" evidence="4"/>
<evidence type="ECO:0000259" key="3">
    <source>
        <dbReference type="PROSITE" id="PS51462"/>
    </source>
</evidence>
<sequence>MYVKITAVNKMKLKEDQFSRQVIYEGKIFSVYHDLVRLPNDQEAYRDVVTHHGGVAIAAKNASGEYFMVRQYRYPLNKEMTEFVAGKKEKGEDPLTTAKRELIEETGYQAENFEYLGRFIPTCGYCNEHIDMYYADQLTFIGQQLDDIEFLNVFTIRLEELIRQIMNNEIEDAKTIIMALKLQYLQK</sequence>
<gene>
    <name evidence="4" type="primary">nudF_13</name>
    <name evidence="4" type="ORF">SDC9_191745</name>
</gene>
<dbReference type="PROSITE" id="PS00893">
    <property type="entry name" value="NUDIX_BOX"/>
    <property type="match status" value="1"/>
</dbReference>
<comment type="caution">
    <text evidence="4">The sequence shown here is derived from an EMBL/GenBank/DDBJ whole genome shotgun (WGS) entry which is preliminary data.</text>
</comment>
<accession>A0A645I705</accession>
<dbReference type="InterPro" id="IPR015797">
    <property type="entry name" value="NUDIX_hydrolase-like_dom_sf"/>
</dbReference>
<dbReference type="GO" id="GO:0005829">
    <property type="term" value="C:cytosol"/>
    <property type="evidence" value="ECO:0007669"/>
    <property type="project" value="TreeGrafter"/>
</dbReference>
<dbReference type="InterPro" id="IPR020084">
    <property type="entry name" value="NUDIX_hydrolase_CS"/>
</dbReference>
<protein>
    <submittedName>
        <fullName evidence="4">ADP-ribose pyrophosphatase</fullName>
        <ecNumber evidence="4">3.6.1.13</ecNumber>
    </submittedName>
</protein>
<dbReference type="EMBL" id="VSSQ01103107">
    <property type="protein sequence ID" value="MPN44184.1"/>
    <property type="molecule type" value="Genomic_DNA"/>
</dbReference>
<keyword evidence="2 4" id="KW-0378">Hydrolase</keyword>
<proteinExistence type="predicted"/>